<comment type="caution">
    <text evidence="2">The sequence shown here is derived from an EMBL/GenBank/DDBJ whole genome shotgun (WGS) entry which is preliminary data.</text>
</comment>
<dbReference type="InterPro" id="IPR029063">
    <property type="entry name" value="SAM-dependent_MTases_sf"/>
</dbReference>
<evidence type="ECO:0000313" key="2">
    <source>
        <dbReference type="EMBL" id="KAG5188203.1"/>
    </source>
</evidence>
<dbReference type="Proteomes" id="UP000664859">
    <property type="component" value="Unassembled WGS sequence"/>
</dbReference>
<feature type="compositionally biased region" description="Basic and acidic residues" evidence="1">
    <location>
        <begin position="1"/>
        <end position="22"/>
    </location>
</feature>
<dbReference type="InterPro" id="IPR051038">
    <property type="entry name" value="RMT2/GAMT_Mtase"/>
</dbReference>
<dbReference type="PANTHER" id="PTHR32379">
    <property type="entry name" value="GUANIDINOACETATE N-METHYLTRANSFERASE"/>
    <property type="match status" value="1"/>
</dbReference>
<gene>
    <name evidence="2" type="ORF">JKP88DRAFT_178186</name>
</gene>
<evidence type="ECO:0000256" key="1">
    <source>
        <dbReference type="SAM" id="MobiDB-lite"/>
    </source>
</evidence>
<sequence>MADGEQHGKLADADGEPTKCHVEGNPAQCSSRLVYSTDDKGKEILVLDTANGSMPYMGSNTVVMMEWEKEYMQALVQALRVETSSNVLEIGWGCGYSANAIQAHKPQQHVIIECSDDVLQRAVPWAARQSGARMVQGFWQDVLASQDKLSNVKFDRVFFDDFPLPAADGAASSAAAAPDSALTESTPARSRWCDFVEACLPHMAEGGIITGYMARPVDLEVAGVDVQISTCAVHVPDNCPYFPYDQACVALITVRPAAQVHAVARKKRKLHNLVQQSLGLLDE</sequence>
<dbReference type="OrthoDB" id="19014at2759"/>
<accession>A0A835Z832</accession>
<feature type="region of interest" description="Disordered" evidence="1">
    <location>
        <begin position="1"/>
        <end position="24"/>
    </location>
</feature>
<dbReference type="Gene3D" id="3.40.50.150">
    <property type="entry name" value="Vaccinia Virus protein VP39"/>
    <property type="match status" value="1"/>
</dbReference>
<dbReference type="GO" id="GO:0005634">
    <property type="term" value="C:nucleus"/>
    <property type="evidence" value="ECO:0007669"/>
    <property type="project" value="TreeGrafter"/>
</dbReference>
<dbReference type="AlphaFoldDB" id="A0A835Z832"/>
<reference evidence="2" key="1">
    <citation type="submission" date="2021-02" db="EMBL/GenBank/DDBJ databases">
        <title>First Annotated Genome of the Yellow-green Alga Tribonema minus.</title>
        <authorList>
            <person name="Mahan K.M."/>
        </authorList>
    </citation>
    <scope>NUCLEOTIDE SEQUENCE</scope>
    <source>
        <strain evidence="2">UTEX B ZZ1240</strain>
    </source>
</reference>
<keyword evidence="3" id="KW-1185">Reference proteome</keyword>
<dbReference type="SUPFAM" id="SSF53335">
    <property type="entry name" value="S-adenosyl-L-methionine-dependent methyltransferases"/>
    <property type="match status" value="1"/>
</dbReference>
<dbReference type="CDD" id="cd02440">
    <property type="entry name" value="AdoMet_MTases"/>
    <property type="match status" value="1"/>
</dbReference>
<name>A0A835Z832_9STRA</name>
<dbReference type="GO" id="GO:0005737">
    <property type="term" value="C:cytoplasm"/>
    <property type="evidence" value="ECO:0007669"/>
    <property type="project" value="TreeGrafter"/>
</dbReference>
<dbReference type="GO" id="GO:0030731">
    <property type="term" value="F:guanidinoacetate N-methyltransferase activity"/>
    <property type="evidence" value="ECO:0007669"/>
    <property type="project" value="TreeGrafter"/>
</dbReference>
<protein>
    <recommendedName>
        <fullName evidence="4">Guanidinoacetate N-methyltransferase</fullName>
    </recommendedName>
</protein>
<organism evidence="2 3">
    <name type="scientific">Tribonema minus</name>
    <dbReference type="NCBI Taxonomy" id="303371"/>
    <lineage>
        <taxon>Eukaryota</taxon>
        <taxon>Sar</taxon>
        <taxon>Stramenopiles</taxon>
        <taxon>Ochrophyta</taxon>
        <taxon>PX clade</taxon>
        <taxon>Xanthophyceae</taxon>
        <taxon>Tribonematales</taxon>
        <taxon>Tribonemataceae</taxon>
        <taxon>Tribonema</taxon>
    </lineage>
</organism>
<dbReference type="GO" id="GO:0006601">
    <property type="term" value="P:creatine biosynthetic process"/>
    <property type="evidence" value="ECO:0007669"/>
    <property type="project" value="TreeGrafter"/>
</dbReference>
<dbReference type="PANTHER" id="PTHR32379:SF1">
    <property type="entry name" value="GUANIDINOACETATE N-METHYLTRANSFERASE"/>
    <property type="match status" value="1"/>
</dbReference>
<evidence type="ECO:0008006" key="4">
    <source>
        <dbReference type="Google" id="ProtNLM"/>
    </source>
</evidence>
<proteinExistence type="predicted"/>
<evidence type="ECO:0000313" key="3">
    <source>
        <dbReference type="Proteomes" id="UP000664859"/>
    </source>
</evidence>
<dbReference type="EMBL" id="JAFCMP010000075">
    <property type="protein sequence ID" value="KAG5188203.1"/>
    <property type="molecule type" value="Genomic_DNA"/>
</dbReference>